<feature type="transmembrane region" description="Helical" evidence="8">
    <location>
        <begin position="38"/>
        <end position="58"/>
    </location>
</feature>
<dbReference type="GO" id="GO:0005886">
    <property type="term" value="C:plasma membrane"/>
    <property type="evidence" value="ECO:0007669"/>
    <property type="project" value="UniProtKB-SubCell"/>
</dbReference>
<evidence type="ECO:0000256" key="7">
    <source>
        <dbReference type="ARBA" id="ARBA00023211"/>
    </source>
</evidence>
<comment type="subcellular location">
    <subcellularLocation>
        <location evidence="8">Cell membrane</location>
        <topology evidence="8">Multi-pass membrane protein</topology>
    </subcellularLocation>
</comment>
<proteinExistence type="inferred from homology"/>
<evidence type="ECO:0000256" key="3">
    <source>
        <dbReference type="ARBA" id="ARBA00022692"/>
    </source>
</evidence>
<feature type="transmembrane region" description="Helical" evidence="8">
    <location>
        <begin position="109"/>
        <end position="130"/>
    </location>
</feature>
<feature type="transmembrane region" description="Helical" evidence="8">
    <location>
        <begin position="6"/>
        <end position="26"/>
    </location>
</feature>
<dbReference type="KEGG" id="eha:Ethha_0824"/>
<organism evidence="9 10">
    <name type="scientific">Ethanoligenens harbinense (strain DSM 18485 / JCM 12961 / CGMCC 1.5033 / YUAN-3)</name>
    <dbReference type="NCBI Taxonomy" id="663278"/>
    <lineage>
        <taxon>Bacteria</taxon>
        <taxon>Bacillati</taxon>
        <taxon>Bacillota</taxon>
        <taxon>Clostridia</taxon>
        <taxon>Eubacteriales</taxon>
        <taxon>Oscillospiraceae</taxon>
        <taxon>Ethanoligenens</taxon>
    </lineage>
</organism>
<dbReference type="PANTHER" id="PTHR35529">
    <property type="entry name" value="MANGANESE EFFLUX PUMP MNTP-RELATED"/>
    <property type="match status" value="1"/>
</dbReference>
<comment type="function">
    <text evidence="8">Probably functions as a manganese efflux pump.</text>
</comment>
<accession>E6U326</accession>
<evidence type="ECO:0000256" key="1">
    <source>
        <dbReference type="ARBA" id="ARBA00022448"/>
    </source>
</evidence>
<feature type="transmembrane region" description="Helical" evidence="8">
    <location>
        <begin position="168"/>
        <end position="188"/>
    </location>
</feature>
<dbReference type="eggNOG" id="COG1971">
    <property type="taxonomic scope" value="Bacteria"/>
</dbReference>
<evidence type="ECO:0000256" key="2">
    <source>
        <dbReference type="ARBA" id="ARBA00022475"/>
    </source>
</evidence>
<gene>
    <name evidence="8" type="primary">mntP</name>
    <name evidence="9" type="ordered locus">Ethha_0824</name>
</gene>
<evidence type="ECO:0000256" key="8">
    <source>
        <dbReference type="HAMAP-Rule" id="MF_01521"/>
    </source>
</evidence>
<dbReference type="HOGENOM" id="CLU_096410_3_0_9"/>
<keyword evidence="3 8" id="KW-0812">Transmembrane</keyword>
<evidence type="ECO:0000256" key="5">
    <source>
        <dbReference type="ARBA" id="ARBA00023065"/>
    </source>
</evidence>
<name>E6U326_ETHHY</name>
<dbReference type="RefSeq" id="WP_013484763.1">
    <property type="nucleotide sequence ID" value="NC_014828.1"/>
</dbReference>
<evidence type="ECO:0000313" key="10">
    <source>
        <dbReference type="Proteomes" id="UP000001551"/>
    </source>
</evidence>
<feature type="transmembrane region" description="Helical" evidence="8">
    <location>
        <begin position="136"/>
        <end position="156"/>
    </location>
</feature>
<keyword evidence="7 8" id="KW-0464">Manganese</keyword>
<keyword evidence="1 8" id="KW-0813">Transport</keyword>
<comment type="similarity">
    <text evidence="8">Belongs to the MntP (TC 9.B.29) family.</text>
</comment>
<dbReference type="EMBL" id="CP002400">
    <property type="protein sequence ID" value="ADU26393.1"/>
    <property type="molecule type" value="Genomic_DNA"/>
</dbReference>
<dbReference type="AlphaFoldDB" id="E6U326"/>
<feature type="transmembrane region" description="Helical" evidence="8">
    <location>
        <begin position="70"/>
        <end position="89"/>
    </location>
</feature>
<dbReference type="GO" id="GO:0005384">
    <property type="term" value="F:manganese ion transmembrane transporter activity"/>
    <property type="evidence" value="ECO:0007669"/>
    <property type="project" value="UniProtKB-UniRule"/>
</dbReference>
<dbReference type="Proteomes" id="UP000001551">
    <property type="component" value="Chromosome"/>
</dbReference>
<reference evidence="9 10" key="1">
    <citation type="submission" date="2010-12" db="EMBL/GenBank/DDBJ databases">
        <title>Complete sequence of Ethanoligenens harbinense YUAN-3.</title>
        <authorList>
            <person name="Lucas S."/>
            <person name="Copeland A."/>
            <person name="Lapidus A."/>
            <person name="Cheng J.-F."/>
            <person name="Bruce D."/>
            <person name="Goodwin L."/>
            <person name="Pitluck S."/>
            <person name="Chertkov O."/>
            <person name="Misra M."/>
            <person name="Detter J.C."/>
            <person name="Han C."/>
            <person name="Tapia R."/>
            <person name="Land M."/>
            <person name="Hauser L."/>
            <person name="Jeffries C."/>
            <person name="Kyrpides N."/>
            <person name="Ivanova N."/>
            <person name="Mikhailova N."/>
            <person name="Wang A."/>
            <person name="Mouttaki H."/>
            <person name="He Z."/>
            <person name="Zhou J."/>
            <person name="Hemme C.L."/>
            <person name="Woyke T."/>
        </authorList>
    </citation>
    <scope>NUCLEOTIDE SEQUENCE [LARGE SCALE GENOMIC DNA]</scope>
    <source>
        <strain evidence="10">DSM 18485 / JCM 12961 / CGMCC 1.5033 / YUAN-3</strain>
    </source>
</reference>
<dbReference type="STRING" id="663278.Ethha_0824"/>
<evidence type="ECO:0000313" key="9">
    <source>
        <dbReference type="EMBL" id="ADU26393.1"/>
    </source>
</evidence>
<evidence type="ECO:0000256" key="6">
    <source>
        <dbReference type="ARBA" id="ARBA00023136"/>
    </source>
</evidence>
<keyword evidence="10" id="KW-1185">Reference proteome</keyword>
<dbReference type="InterPro" id="IPR022929">
    <property type="entry name" value="Put_MntP"/>
</dbReference>
<keyword evidence="2 8" id="KW-1003">Cell membrane</keyword>
<keyword evidence="6 8" id="KW-0472">Membrane</keyword>
<dbReference type="Pfam" id="PF02659">
    <property type="entry name" value="Mntp"/>
    <property type="match status" value="1"/>
</dbReference>
<sequence>MGIWELLLIAVGLSMDAFAVSVCKGLCMQRFMPRRAAVIALFFGGFQALMPFLGWVLGQQFSRYISQWDHWIAFGLLTFIGGKMLWEALHDKEVICQNKYAPLDLKELFLLAIATSLDALAVGVTFSFLHSSIVPSVTLIGCVTFALSWLGVFVGHRFGAFFRKKAEIAGGVILIVIGVRILLSHLGIL</sequence>
<keyword evidence="5 8" id="KW-0406">Ion transport</keyword>
<dbReference type="InterPro" id="IPR003810">
    <property type="entry name" value="Mntp/YtaF"/>
</dbReference>
<protein>
    <recommendedName>
        <fullName evidence="8">Putative manganese efflux pump MntP</fullName>
    </recommendedName>
</protein>
<dbReference type="HAMAP" id="MF_01521">
    <property type="entry name" value="MntP_pump"/>
    <property type="match status" value="1"/>
</dbReference>
<dbReference type="PANTHER" id="PTHR35529:SF1">
    <property type="entry name" value="MANGANESE EFFLUX PUMP MNTP-RELATED"/>
    <property type="match status" value="1"/>
</dbReference>
<keyword evidence="4 8" id="KW-1133">Transmembrane helix</keyword>
<evidence type="ECO:0000256" key="4">
    <source>
        <dbReference type="ARBA" id="ARBA00022989"/>
    </source>
</evidence>